<evidence type="ECO:0000313" key="2">
    <source>
        <dbReference type="EMBL" id="KJZ73889.1"/>
    </source>
</evidence>
<evidence type="ECO:0000313" key="3">
    <source>
        <dbReference type="Proteomes" id="UP000054481"/>
    </source>
</evidence>
<accession>A0A0F8A4N5</accession>
<proteinExistence type="predicted"/>
<reference evidence="2 3" key="1">
    <citation type="journal article" date="2014" name="Genome Biol. Evol.">
        <title>Comparative genomics and transcriptomics analyses reveal divergent lifestyle features of nematode endoparasitic fungus Hirsutella minnesotensis.</title>
        <authorList>
            <person name="Lai Y."/>
            <person name="Liu K."/>
            <person name="Zhang X."/>
            <person name="Zhang X."/>
            <person name="Li K."/>
            <person name="Wang N."/>
            <person name="Shu C."/>
            <person name="Wu Y."/>
            <person name="Wang C."/>
            <person name="Bushley K.E."/>
            <person name="Xiang M."/>
            <person name="Liu X."/>
        </authorList>
    </citation>
    <scope>NUCLEOTIDE SEQUENCE [LARGE SCALE GENOMIC DNA]</scope>
    <source>
        <strain evidence="2 3">3608</strain>
    </source>
</reference>
<evidence type="ECO:0000256" key="1">
    <source>
        <dbReference type="SAM" id="MobiDB-lite"/>
    </source>
</evidence>
<feature type="compositionally biased region" description="Low complexity" evidence="1">
    <location>
        <begin position="33"/>
        <end position="72"/>
    </location>
</feature>
<gene>
    <name evidence="2" type="ORF">HIM_06782</name>
</gene>
<dbReference type="AlphaFoldDB" id="A0A0F8A4N5"/>
<feature type="compositionally biased region" description="Low complexity" evidence="1">
    <location>
        <begin position="91"/>
        <end position="114"/>
    </location>
</feature>
<organism evidence="2 3">
    <name type="scientific">Hirsutella minnesotensis 3608</name>
    <dbReference type="NCBI Taxonomy" id="1043627"/>
    <lineage>
        <taxon>Eukaryota</taxon>
        <taxon>Fungi</taxon>
        <taxon>Dikarya</taxon>
        <taxon>Ascomycota</taxon>
        <taxon>Pezizomycotina</taxon>
        <taxon>Sordariomycetes</taxon>
        <taxon>Hypocreomycetidae</taxon>
        <taxon>Hypocreales</taxon>
        <taxon>Ophiocordycipitaceae</taxon>
        <taxon>Hirsutella</taxon>
    </lineage>
</organism>
<sequence>MAAGFLFGSKAAASSTSPQIRCGRGGAGNIIYASAPPADSHHASPPSSAPTSPSSRSTPSSTSSPTTAAPPRSFFVGVGGNVYSRDALVPSPSTASLSSRSDAASSRSARSSFSSVTYLLPARLGGRKG</sequence>
<dbReference type="Proteomes" id="UP000054481">
    <property type="component" value="Unassembled WGS sequence"/>
</dbReference>
<name>A0A0F8A4N5_9HYPO</name>
<keyword evidence="3" id="KW-1185">Reference proteome</keyword>
<feature type="region of interest" description="Disordered" evidence="1">
    <location>
        <begin position="1"/>
        <end position="72"/>
    </location>
</feature>
<feature type="region of interest" description="Disordered" evidence="1">
    <location>
        <begin position="87"/>
        <end position="114"/>
    </location>
</feature>
<protein>
    <submittedName>
        <fullName evidence="2">Uncharacterized protein</fullName>
    </submittedName>
</protein>
<dbReference type="EMBL" id="KQ030531">
    <property type="protein sequence ID" value="KJZ73889.1"/>
    <property type="molecule type" value="Genomic_DNA"/>
</dbReference>